<proteinExistence type="predicted"/>
<dbReference type="Proteomes" id="UP001216150">
    <property type="component" value="Unassembled WGS sequence"/>
</dbReference>
<dbReference type="EMBL" id="JAQJAC010000001">
    <property type="protein sequence ID" value="KAJ5599983.1"/>
    <property type="molecule type" value="Genomic_DNA"/>
</dbReference>
<sequence>MAIFDSEKRPRGLRVPSLTAMKAGTAASVSQFSFHRSKSNESRTPEEESVPVIPSTGSSYPPPPAPPPTKDLPIPPSGPKKELPPRPSLSTKVPPRKSVGSNTTTTTSTPRPTETSPSEAHGLRSAFSAISPAISTSPPKQEQPLPPTPSLGLRQAGSTTTPVSPPLEQDPESPATIKAPQGIRQTETPVSPQLSKPQPVPVQQQQQQQQSLPPTPPVAPQNTPPEIEAKAPIPARVPVAVPAPAQQLQNQQLPPTPPPVTLSTPPTEEESEALTPLEDFIPTPEGATTPLELDPMSSNEASGPPGLADIEPVAAPLNKVHFACFQEHRNMPIAQNVWCPVPCMTCHKHDQEIRHRCVFCSLRICEGCYRSLQKMKSRSLTALMDSLGSTSAQ</sequence>
<protein>
    <submittedName>
        <fullName evidence="2">Uncharacterized protein</fullName>
    </submittedName>
</protein>
<comment type="caution">
    <text evidence="2">The sequence shown here is derived from an EMBL/GenBank/DDBJ whole genome shotgun (WGS) entry which is preliminary data.</text>
</comment>
<feature type="region of interest" description="Disordered" evidence="1">
    <location>
        <begin position="1"/>
        <end position="231"/>
    </location>
</feature>
<name>A0AAD6E4M7_9EURO</name>
<feature type="compositionally biased region" description="Low complexity" evidence="1">
    <location>
        <begin position="103"/>
        <end position="143"/>
    </location>
</feature>
<dbReference type="AlphaFoldDB" id="A0AAD6E4M7"/>
<evidence type="ECO:0000313" key="3">
    <source>
        <dbReference type="Proteomes" id="UP001216150"/>
    </source>
</evidence>
<keyword evidence="3" id="KW-1185">Reference proteome</keyword>
<organism evidence="2 3">
    <name type="scientific">Penicillium hetheringtonii</name>
    <dbReference type="NCBI Taxonomy" id="911720"/>
    <lineage>
        <taxon>Eukaryota</taxon>
        <taxon>Fungi</taxon>
        <taxon>Dikarya</taxon>
        <taxon>Ascomycota</taxon>
        <taxon>Pezizomycotina</taxon>
        <taxon>Eurotiomycetes</taxon>
        <taxon>Eurotiomycetidae</taxon>
        <taxon>Eurotiales</taxon>
        <taxon>Aspergillaceae</taxon>
        <taxon>Penicillium</taxon>
    </lineage>
</organism>
<feature type="compositionally biased region" description="Pro residues" evidence="1">
    <location>
        <begin position="213"/>
        <end position="223"/>
    </location>
</feature>
<feature type="compositionally biased region" description="Low complexity" evidence="1">
    <location>
        <begin position="189"/>
        <end position="212"/>
    </location>
</feature>
<reference evidence="2 3" key="1">
    <citation type="journal article" date="2023" name="IMA Fungus">
        <title>Comparative genomic study of the Penicillium genus elucidates a diverse pangenome and 15 lateral gene transfer events.</title>
        <authorList>
            <person name="Petersen C."/>
            <person name="Sorensen T."/>
            <person name="Nielsen M.R."/>
            <person name="Sondergaard T.E."/>
            <person name="Sorensen J.L."/>
            <person name="Fitzpatrick D.A."/>
            <person name="Frisvad J.C."/>
            <person name="Nielsen K.L."/>
        </authorList>
    </citation>
    <scope>NUCLEOTIDE SEQUENCE [LARGE SCALE GENOMIC DNA]</scope>
    <source>
        <strain evidence="2 3">IBT 29057</strain>
    </source>
</reference>
<evidence type="ECO:0000256" key="1">
    <source>
        <dbReference type="SAM" id="MobiDB-lite"/>
    </source>
</evidence>
<evidence type="ECO:0000313" key="2">
    <source>
        <dbReference type="EMBL" id="KAJ5599983.1"/>
    </source>
</evidence>
<feature type="compositionally biased region" description="Pro residues" evidence="1">
    <location>
        <begin position="60"/>
        <end position="78"/>
    </location>
</feature>
<feature type="compositionally biased region" description="Basic and acidic residues" evidence="1">
    <location>
        <begin position="1"/>
        <end position="10"/>
    </location>
</feature>
<accession>A0AAD6E4M7</accession>
<gene>
    <name evidence="2" type="ORF">N7450_001050</name>
</gene>
<feature type="region of interest" description="Disordered" evidence="1">
    <location>
        <begin position="248"/>
        <end position="287"/>
    </location>
</feature>